<organism evidence="3 4">
    <name type="scientific">Gomphillus americanus</name>
    <dbReference type="NCBI Taxonomy" id="1940652"/>
    <lineage>
        <taxon>Eukaryota</taxon>
        <taxon>Fungi</taxon>
        <taxon>Dikarya</taxon>
        <taxon>Ascomycota</taxon>
        <taxon>Pezizomycotina</taxon>
        <taxon>Lecanoromycetes</taxon>
        <taxon>OSLEUM clade</taxon>
        <taxon>Ostropomycetidae</taxon>
        <taxon>Ostropales</taxon>
        <taxon>Graphidaceae</taxon>
        <taxon>Gomphilloideae</taxon>
        <taxon>Gomphillus</taxon>
    </lineage>
</organism>
<keyword evidence="4" id="KW-1185">Reference proteome</keyword>
<evidence type="ECO:0000256" key="2">
    <source>
        <dbReference type="SAM" id="SignalP"/>
    </source>
</evidence>
<keyword evidence="2" id="KW-0732">Signal</keyword>
<feature type="compositionally biased region" description="Low complexity" evidence="1">
    <location>
        <begin position="348"/>
        <end position="364"/>
    </location>
</feature>
<feature type="compositionally biased region" description="Pro residues" evidence="1">
    <location>
        <begin position="256"/>
        <end position="266"/>
    </location>
</feature>
<dbReference type="EMBL" id="CAJPDQ010000013">
    <property type="protein sequence ID" value="CAF9918611.1"/>
    <property type="molecule type" value="Genomic_DNA"/>
</dbReference>
<dbReference type="Proteomes" id="UP000664169">
    <property type="component" value="Unassembled WGS sequence"/>
</dbReference>
<feature type="compositionally biased region" description="Pro residues" evidence="1">
    <location>
        <begin position="202"/>
        <end position="214"/>
    </location>
</feature>
<reference evidence="3" key="1">
    <citation type="submission" date="2021-03" db="EMBL/GenBank/DDBJ databases">
        <authorList>
            <person name="Tagirdzhanova G."/>
        </authorList>
    </citation>
    <scope>NUCLEOTIDE SEQUENCE</scope>
</reference>
<protein>
    <submittedName>
        <fullName evidence="3">Uncharacterized protein</fullName>
    </submittedName>
</protein>
<sequence length="536" mass="58464">MRCWFICLFLILEVSSQPNLEVAGKEAVQSRHGEGHIHKLLQRRGGKEKPQSGAGKSGSDGKLPANPGSPILPPRRNLFILNPQQSESPKSQDKETSLLRSASPPRNPPIAASRQPEFPGFQDSRLPRVPFAPPPRPAFTAPSEHAGPSVQVPQGKRERTKRSKTKAKESTIPADPQSEFSRLRMMQGSGATQRTSDIEGPPRTPFEISPPYPQANPVQEKQSTSPHSKSPSSSPQGDPSSSQQRTSPQRRLIPLPQRPPPDPPLPIDEGVPAAKGIHWLPQQKRITSNWKQHGEAERANQAAIQRATGIAKNDKDLARTTRHLDDQHLREARTAMSNGRALDPDVMSAVQKSKSSSRKAQAFSHALSRSHGEAAELLAQSNRYTEGVSHFQRANRAFARHELRMQRGQALDYKYIDKGVKDGLAKLAAEGGTPSTAMIQRAVAMRRTYKTAAEAYHQSWRDYQTVRQEFSGSSSDESEKSAFDDIVPPNPPPPPPPSSSSSSSAAAAAGGRRKDKKEEKGGRGGEAKDGGGESER</sequence>
<feature type="chain" id="PRO_5034776517" evidence="2">
    <location>
        <begin position="17"/>
        <end position="536"/>
    </location>
</feature>
<dbReference type="AlphaFoldDB" id="A0A8H3F3G2"/>
<feature type="region of interest" description="Disordered" evidence="1">
    <location>
        <begin position="27"/>
        <end position="272"/>
    </location>
</feature>
<feature type="signal peptide" evidence="2">
    <location>
        <begin position="1"/>
        <end position="16"/>
    </location>
</feature>
<feature type="region of interest" description="Disordered" evidence="1">
    <location>
        <begin position="467"/>
        <end position="536"/>
    </location>
</feature>
<gene>
    <name evidence="3" type="ORF">GOMPHAMPRED_001576</name>
</gene>
<feature type="compositionally biased region" description="Low complexity" evidence="1">
    <location>
        <begin position="222"/>
        <end position="255"/>
    </location>
</feature>
<feature type="compositionally biased region" description="Low complexity" evidence="1">
    <location>
        <begin position="499"/>
        <end position="510"/>
    </location>
</feature>
<feature type="compositionally biased region" description="Basic and acidic residues" evidence="1">
    <location>
        <begin position="28"/>
        <end position="37"/>
    </location>
</feature>
<feature type="compositionally biased region" description="Basic and acidic residues" evidence="1">
    <location>
        <begin position="516"/>
        <end position="536"/>
    </location>
</feature>
<evidence type="ECO:0000256" key="1">
    <source>
        <dbReference type="SAM" id="MobiDB-lite"/>
    </source>
</evidence>
<comment type="caution">
    <text evidence="3">The sequence shown here is derived from an EMBL/GenBank/DDBJ whole genome shotgun (WGS) entry which is preliminary data.</text>
</comment>
<evidence type="ECO:0000313" key="4">
    <source>
        <dbReference type="Proteomes" id="UP000664169"/>
    </source>
</evidence>
<accession>A0A8H3F3G2</accession>
<name>A0A8H3F3G2_9LECA</name>
<feature type="region of interest" description="Disordered" evidence="1">
    <location>
        <begin position="336"/>
        <end position="367"/>
    </location>
</feature>
<proteinExistence type="predicted"/>
<evidence type="ECO:0000313" key="3">
    <source>
        <dbReference type="EMBL" id="CAF9918611.1"/>
    </source>
</evidence>
<feature type="compositionally biased region" description="Pro residues" evidence="1">
    <location>
        <begin position="488"/>
        <end position="498"/>
    </location>
</feature>